<dbReference type="EMBL" id="SSTE01000699">
    <property type="protein sequence ID" value="KAA0067082.1"/>
    <property type="molecule type" value="Genomic_DNA"/>
</dbReference>
<accession>A0A5A7VFD0</accession>
<evidence type="ECO:0000256" key="6">
    <source>
        <dbReference type="ARBA" id="ARBA00022927"/>
    </source>
</evidence>
<dbReference type="GO" id="GO:0016020">
    <property type="term" value="C:membrane"/>
    <property type="evidence" value="ECO:0007669"/>
    <property type="project" value="UniProtKB-SubCell"/>
</dbReference>
<reference evidence="9 10" key="1">
    <citation type="submission" date="2019-08" db="EMBL/GenBank/DDBJ databases">
        <title>Draft genome sequences of two oriental melons (Cucumis melo L. var makuwa).</title>
        <authorList>
            <person name="Kwon S.-Y."/>
        </authorList>
    </citation>
    <scope>NUCLEOTIDE SEQUENCE [LARGE SCALE GENOMIC DNA]</scope>
    <source>
        <strain evidence="10">cv. SW 3</strain>
        <tissue evidence="9">Leaf</tissue>
    </source>
</reference>
<evidence type="ECO:0000313" key="9">
    <source>
        <dbReference type="EMBL" id="KAA0067082.1"/>
    </source>
</evidence>
<evidence type="ECO:0000256" key="2">
    <source>
        <dbReference type="ARBA" id="ARBA00005484"/>
    </source>
</evidence>
<keyword evidence="8" id="KW-0472">Membrane</keyword>
<evidence type="ECO:0000256" key="1">
    <source>
        <dbReference type="ARBA" id="ARBA00004141"/>
    </source>
</evidence>
<name>A0A5A7VFD0_CUCMM</name>
<dbReference type="OrthoDB" id="9986677at2759"/>
<organism evidence="9 10">
    <name type="scientific">Cucumis melo var. makuwa</name>
    <name type="common">Oriental melon</name>
    <dbReference type="NCBI Taxonomy" id="1194695"/>
    <lineage>
        <taxon>Eukaryota</taxon>
        <taxon>Viridiplantae</taxon>
        <taxon>Streptophyta</taxon>
        <taxon>Embryophyta</taxon>
        <taxon>Tracheophyta</taxon>
        <taxon>Spermatophyta</taxon>
        <taxon>Magnoliopsida</taxon>
        <taxon>eudicotyledons</taxon>
        <taxon>Gunneridae</taxon>
        <taxon>Pentapetalae</taxon>
        <taxon>rosids</taxon>
        <taxon>fabids</taxon>
        <taxon>Cucurbitales</taxon>
        <taxon>Cucurbitaceae</taxon>
        <taxon>Benincaseae</taxon>
        <taxon>Cucumis</taxon>
    </lineage>
</organism>
<dbReference type="GO" id="GO:0035673">
    <property type="term" value="F:oligopeptide transmembrane transporter activity"/>
    <property type="evidence" value="ECO:0007669"/>
    <property type="project" value="InterPro"/>
</dbReference>
<keyword evidence="7" id="KW-1133">Transmembrane helix</keyword>
<dbReference type="GO" id="GO:0015031">
    <property type="term" value="P:protein transport"/>
    <property type="evidence" value="ECO:0007669"/>
    <property type="project" value="UniProtKB-KW"/>
</dbReference>
<evidence type="ECO:0000256" key="3">
    <source>
        <dbReference type="ARBA" id="ARBA00022448"/>
    </source>
</evidence>
<proteinExistence type="inferred from homology"/>
<evidence type="ECO:0000256" key="7">
    <source>
        <dbReference type="ARBA" id="ARBA00022989"/>
    </source>
</evidence>
<comment type="subcellular location">
    <subcellularLocation>
        <location evidence="1">Membrane</location>
        <topology evidence="1">Multi-pass membrane protein</topology>
    </subcellularLocation>
</comment>
<keyword evidence="4" id="KW-0812">Transmembrane</keyword>
<dbReference type="InterPro" id="IPR004648">
    <property type="entry name" value="Oligpept_transpt"/>
</dbReference>
<gene>
    <name evidence="9" type="ORF">E6C27_scaffold38G001350</name>
</gene>
<evidence type="ECO:0000256" key="8">
    <source>
        <dbReference type="ARBA" id="ARBA00023136"/>
    </source>
</evidence>
<keyword evidence="6" id="KW-0653">Protein transport</keyword>
<protein>
    <submittedName>
        <fullName evidence="9">Oligopeptide transporter 5-like</fullName>
    </submittedName>
</protein>
<dbReference type="PANTHER" id="PTHR22601">
    <property type="entry name" value="ISP4 LIKE PROTEIN"/>
    <property type="match status" value="1"/>
</dbReference>
<comment type="caution">
    <text evidence="9">The sequence shown here is derived from an EMBL/GenBank/DDBJ whole genome shotgun (WGS) entry which is preliminary data.</text>
</comment>
<dbReference type="AlphaFoldDB" id="A0A5A7VFD0"/>
<dbReference type="InterPro" id="IPR004813">
    <property type="entry name" value="OPT"/>
</dbReference>
<sequence>MVKGIELSEVDIKQDEFRSLEHCCRIPGHWVEPPPPAVKTFIFPTFTIAAVKSAFQRLRLLRYCLTVAAVNGSSSIALRKSKRDKWQRQKVIVMETALKGRKMNLLKFAVVPISKYRGKAQMLGYGWAGIFRKVLVDSPYMWWPANLVQVSLFRALHEKEKRPRGGHTRLQILLPVGVY</sequence>
<keyword evidence="3" id="KW-0813">Transport</keyword>
<dbReference type="Proteomes" id="UP000321393">
    <property type="component" value="Unassembled WGS sequence"/>
</dbReference>
<dbReference type="Pfam" id="PF03169">
    <property type="entry name" value="OPT"/>
    <property type="match status" value="1"/>
</dbReference>
<evidence type="ECO:0000313" key="10">
    <source>
        <dbReference type="Proteomes" id="UP000321393"/>
    </source>
</evidence>
<keyword evidence="5" id="KW-0571">Peptide transport</keyword>
<comment type="similarity">
    <text evidence="2">Belongs to the oligopeptide OPT transporter (TC 2.A.67.1) family.</text>
</comment>
<evidence type="ECO:0000256" key="4">
    <source>
        <dbReference type="ARBA" id="ARBA00022692"/>
    </source>
</evidence>
<evidence type="ECO:0000256" key="5">
    <source>
        <dbReference type="ARBA" id="ARBA00022856"/>
    </source>
</evidence>